<evidence type="ECO:0000313" key="2">
    <source>
        <dbReference type="EMBL" id="WDI04279.1"/>
    </source>
</evidence>
<dbReference type="Proteomes" id="UP001221519">
    <property type="component" value="Chromosome"/>
</dbReference>
<accession>A0AAX3N4C5</accession>
<protein>
    <recommendedName>
        <fullName evidence="5">3-dehydroquinate dehydratase</fullName>
    </recommendedName>
</protein>
<evidence type="ECO:0000313" key="4">
    <source>
        <dbReference type="Proteomes" id="UP001221519"/>
    </source>
</evidence>
<dbReference type="AlphaFoldDB" id="A0AAX3N4C5"/>
<gene>
    <name evidence="1" type="ORF">PUW23_10450</name>
    <name evidence="2" type="ORF">PUW25_10135</name>
</gene>
<keyword evidence="4" id="KW-1185">Reference proteome</keyword>
<sequence>MKTLIFFQNKKIPVYFNAENKQPVQKTLKLLSSALENKINNGKRALQKCLHTLISIEIIGSEAILHSIREDDTLALSLY</sequence>
<dbReference type="EMBL" id="CP118108">
    <property type="protein sequence ID" value="WDI04279.1"/>
    <property type="molecule type" value="Genomic_DNA"/>
</dbReference>
<dbReference type="RefSeq" id="WP_047909616.1">
    <property type="nucleotide sequence ID" value="NZ_CP118101.1"/>
</dbReference>
<evidence type="ECO:0000313" key="1">
    <source>
        <dbReference type="EMBL" id="WDH84596.1"/>
    </source>
</evidence>
<evidence type="ECO:0000313" key="3">
    <source>
        <dbReference type="Proteomes" id="UP001220962"/>
    </source>
</evidence>
<dbReference type="Proteomes" id="UP001220962">
    <property type="component" value="Chromosome"/>
</dbReference>
<organism evidence="1 3">
    <name type="scientific">Paenibacillus urinalis</name>
    <dbReference type="NCBI Taxonomy" id="521520"/>
    <lineage>
        <taxon>Bacteria</taxon>
        <taxon>Bacillati</taxon>
        <taxon>Bacillota</taxon>
        <taxon>Bacilli</taxon>
        <taxon>Bacillales</taxon>
        <taxon>Paenibacillaceae</taxon>
        <taxon>Paenibacillus</taxon>
    </lineage>
</organism>
<name>A0AAX3N4C5_9BACL</name>
<dbReference type="EMBL" id="CP118101">
    <property type="protein sequence ID" value="WDH84596.1"/>
    <property type="molecule type" value="Genomic_DNA"/>
</dbReference>
<evidence type="ECO:0008006" key="5">
    <source>
        <dbReference type="Google" id="ProtNLM"/>
    </source>
</evidence>
<reference evidence="1 4" key="1">
    <citation type="submission" date="2023-02" db="EMBL/GenBank/DDBJ databases">
        <title>Pathogen: clinical or host-associated sample.</title>
        <authorList>
            <person name="Hergert J."/>
            <person name="Casey R."/>
            <person name="Wagner J."/>
            <person name="Young E.L."/>
            <person name="Oakeson K.F."/>
        </authorList>
    </citation>
    <scope>NUCLEOTIDE SEQUENCE</scope>
    <source>
        <strain evidence="2 4">2022CK-00829</strain>
        <strain evidence="1">2022CK-00830</strain>
    </source>
</reference>
<proteinExistence type="predicted"/>